<sequence length="131" mass="14944">MKKIVRYFMMGVGIGSFLYIVSLLAYGFEPTWENVIVDWLASGLMGISGLIHEHPKWSDATKNTLNLLAVYVLVMGMLLYNSWLPLEFGYVIGGTIQFLVIYGLIVLYFAWQNKDSVSKINQKLRNKENKS</sequence>
<feature type="transmembrane region" description="Helical" evidence="1">
    <location>
        <begin position="34"/>
        <end position="52"/>
    </location>
</feature>
<organism evidence="2 3">
    <name type="scientific">Streptococcus pluranimalium</name>
    <dbReference type="NCBI Taxonomy" id="82348"/>
    <lineage>
        <taxon>Bacteria</taxon>
        <taxon>Bacillati</taxon>
        <taxon>Bacillota</taxon>
        <taxon>Bacilli</taxon>
        <taxon>Lactobacillales</taxon>
        <taxon>Streptococcaceae</taxon>
        <taxon>Streptococcus</taxon>
    </lineage>
</organism>
<accession>A0A2L0D6S1</accession>
<keyword evidence="3" id="KW-1185">Reference proteome</keyword>
<gene>
    <name evidence="2" type="ORF">C0J00_09340</name>
</gene>
<feature type="transmembrane region" description="Helical" evidence="1">
    <location>
        <begin position="64"/>
        <end position="83"/>
    </location>
</feature>
<dbReference type="InterPro" id="IPR021560">
    <property type="entry name" value="DUF3021"/>
</dbReference>
<dbReference type="GeneID" id="98394108"/>
<dbReference type="Proteomes" id="UP000238956">
    <property type="component" value="Chromosome"/>
</dbReference>
<evidence type="ECO:0000313" key="2">
    <source>
        <dbReference type="EMBL" id="AUW97289.1"/>
    </source>
</evidence>
<reference evidence="2 3" key="1">
    <citation type="submission" date="2017-12" db="EMBL/GenBank/DDBJ databases">
        <authorList>
            <person name="Hurst M.R.H."/>
        </authorList>
    </citation>
    <scope>NUCLEOTIDE SEQUENCE [LARGE SCALE GENOMIC DNA]</scope>
    <source>
        <strain evidence="2 3">TH11417</strain>
    </source>
</reference>
<keyword evidence="1" id="KW-1133">Transmembrane helix</keyword>
<dbReference type="RefSeq" id="WP_104968594.1">
    <property type="nucleotide sequence ID" value="NZ_CP025536.1"/>
</dbReference>
<proteinExistence type="predicted"/>
<reference evidence="2 3" key="2">
    <citation type="submission" date="2018-02" db="EMBL/GenBank/DDBJ databases">
        <title>Whole genome sequencing analysis of Streptococcus pluranimalium isolated from cattle infected mastitis in China.</title>
        <authorList>
            <person name="Zhang J.-R."/>
            <person name="Hu G.-Z."/>
        </authorList>
    </citation>
    <scope>NUCLEOTIDE SEQUENCE [LARGE SCALE GENOMIC DNA]</scope>
    <source>
        <strain evidence="2 3">TH11417</strain>
    </source>
</reference>
<feature type="transmembrane region" description="Helical" evidence="1">
    <location>
        <begin position="7"/>
        <end position="28"/>
    </location>
</feature>
<keyword evidence="1" id="KW-0472">Membrane</keyword>
<dbReference type="Pfam" id="PF11457">
    <property type="entry name" value="DUF3021"/>
    <property type="match status" value="1"/>
</dbReference>
<keyword evidence="1" id="KW-0812">Transmembrane</keyword>
<dbReference type="OrthoDB" id="2224189at2"/>
<name>A0A2L0D6S1_9STRE</name>
<feature type="transmembrane region" description="Helical" evidence="1">
    <location>
        <begin position="89"/>
        <end position="111"/>
    </location>
</feature>
<evidence type="ECO:0000256" key="1">
    <source>
        <dbReference type="SAM" id="Phobius"/>
    </source>
</evidence>
<protein>
    <submittedName>
        <fullName evidence="2">DUF3021 domain-containing protein</fullName>
    </submittedName>
</protein>
<dbReference type="KEGG" id="splr:C0J00_09340"/>
<evidence type="ECO:0000313" key="3">
    <source>
        <dbReference type="Proteomes" id="UP000238956"/>
    </source>
</evidence>
<dbReference type="EMBL" id="CP025536">
    <property type="protein sequence ID" value="AUW97289.1"/>
    <property type="molecule type" value="Genomic_DNA"/>
</dbReference>
<dbReference type="AlphaFoldDB" id="A0A2L0D6S1"/>